<dbReference type="AlphaFoldDB" id="A0A0F9BIA0"/>
<dbReference type="EMBL" id="LAZR01040807">
    <property type="protein sequence ID" value="KKL13567.1"/>
    <property type="molecule type" value="Genomic_DNA"/>
</dbReference>
<gene>
    <name evidence="1" type="ORF">LCGC14_2524450</name>
</gene>
<reference evidence="1" key="1">
    <citation type="journal article" date="2015" name="Nature">
        <title>Complex archaea that bridge the gap between prokaryotes and eukaryotes.</title>
        <authorList>
            <person name="Spang A."/>
            <person name="Saw J.H."/>
            <person name="Jorgensen S.L."/>
            <person name="Zaremba-Niedzwiedzka K."/>
            <person name="Martijn J."/>
            <person name="Lind A.E."/>
            <person name="van Eijk R."/>
            <person name="Schleper C."/>
            <person name="Guy L."/>
            <person name="Ettema T.J."/>
        </authorList>
    </citation>
    <scope>NUCLEOTIDE SEQUENCE</scope>
</reference>
<name>A0A0F9BIA0_9ZZZZ</name>
<proteinExistence type="predicted"/>
<organism evidence="1">
    <name type="scientific">marine sediment metagenome</name>
    <dbReference type="NCBI Taxonomy" id="412755"/>
    <lineage>
        <taxon>unclassified sequences</taxon>
        <taxon>metagenomes</taxon>
        <taxon>ecological metagenomes</taxon>
    </lineage>
</organism>
<sequence>MNDTVEYYHKLILEKFYYDFLSNQPYRITNEDIFRVFSNVKNVAYVEI</sequence>
<evidence type="ECO:0000313" key="1">
    <source>
        <dbReference type="EMBL" id="KKL13567.1"/>
    </source>
</evidence>
<accession>A0A0F9BIA0</accession>
<protein>
    <submittedName>
        <fullName evidence="1">Uncharacterized protein</fullName>
    </submittedName>
</protein>
<comment type="caution">
    <text evidence="1">The sequence shown here is derived from an EMBL/GenBank/DDBJ whole genome shotgun (WGS) entry which is preliminary data.</text>
</comment>